<dbReference type="Proteomes" id="UP000054985">
    <property type="component" value="Unassembled WGS sequence"/>
</dbReference>
<sequence>YPLTELLFVVICANLCGAQSWRDFVTFGEEQLDYLRRFLPFENGIPSKNTYARVFSILNLDEFKKCFISWIQSFQQALGNLIAIDGKTLKKFKDMSIRRLQKKAGWGDSTLDMILMAAL</sequence>
<evidence type="ECO:0000313" key="2">
    <source>
        <dbReference type="EMBL" id="KTD39050.1"/>
    </source>
</evidence>
<feature type="non-terminal residue" evidence="2">
    <location>
        <position position="1"/>
    </location>
</feature>
<evidence type="ECO:0000259" key="1">
    <source>
        <dbReference type="Pfam" id="PF13808"/>
    </source>
</evidence>
<comment type="caution">
    <text evidence="2">The sequence shown here is derived from an EMBL/GenBank/DDBJ whole genome shotgun (WGS) entry which is preliminary data.</text>
</comment>
<protein>
    <submittedName>
        <fullName evidence="2">Transposase IS4 family protein</fullName>
    </submittedName>
</protein>
<organism evidence="2 3">
    <name type="scientific">Legionella moravica</name>
    <dbReference type="NCBI Taxonomy" id="39962"/>
    <lineage>
        <taxon>Bacteria</taxon>
        <taxon>Pseudomonadati</taxon>
        <taxon>Pseudomonadota</taxon>
        <taxon>Gammaproteobacteria</taxon>
        <taxon>Legionellales</taxon>
        <taxon>Legionellaceae</taxon>
        <taxon>Legionella</taxon>
    </lineage>
</organism>
<dbReference type="RefSeq" id="WP_156414779.1">
    <property type="nucleotide sequence ID" value="NZ_LNYN01000005.1"/>
</dbReference>
<keyword evidence="3" id="KW-1185">Reference proteome</keyword>
<dbReference type="Pfam" id="PF13808">
    <property type="entry name" value="DDE_Tnp_1_assoc"/>
    <property type="match status" value="1"/>
</dbReference>
<dbReference type="EMBL" id="LNYN01000005">
    <property type="protein sequence ID" value="KTD39050.1"/>
    <property type="molecule type" value="Genomic_DNA"/>
</dbReference>
<reference evidence="2 3" key="1">
    <citation type="submission" date="2015-11" db="EMBL/GenBank/DDBJ databases">
        <title>Genomic analysis of 38 Legionella species identifies large and diverse effector repertoires.</title>
        <authorList>
            <person name="Burstein D."/>
            <person name="Amaro F."/>
            <person name="Zusman T."/>
            <person name="Lifshitz Z."/>
            <person name="Cohen O."/>
            <person name="Gilbert J.A."/>
            <person name="Pupko T."/>
            <person name="Shuman H.A."/>
            <person name="Segal G."/>
        </authorList>
    </citation>
    <scope>NUCLEOTIDE SEQUENCE [LARGE SCALE GENOMIC DNA]</scope>
    <source>
        <strain evidence="2 3">ATCC 43877</strain>
    </source>
</reference>
<dbReference type="PANTHER" id="PTHR30298:SF0">
    <property type="entry name" value="PROTEIN YBFL-RELATED"/>
    <property type="match status" value="1"/>
</dbReference>
<dbReference type="NCBIfam" id="NF033564">
    <property type="entry name" value="transpos_ISAs1"/>
    <property type="match status" value="1"/>
</dbReference>
<gene>
    <name evidence="2" type="ORF">Lmor_0162</name>
</gene>
<dbReference type="InterPro" id="IPR051698">
    <property type="entry name" value="Transposase_11-like"/>
</dbReference>
<dbReference type="InterPro" id="IPR047647">
    <property type="entry name" value="ISAs1_transpos"/>
</dbReference>
<accession>A0ABR5RJ29</accession>
<dbReference type="PANTHER" id="PTHR30298">
    <property type="entry name" value="H REPEAT-ASSOCIATED PREDICTED TRANSPOSASE"/>
    <property type="match status" value="1"/>
</dbReference>
<evidence type="ECO:0000313" key="3">
    <source>
        <dbReference type="Proteomes" id="UP000054985"/>
    </source>
</evidence>
<feature type="domain" description="H repeat-associated protein N-terminal" evidence="1">
    <location>
        <begin position="1"/>
        <end position="71"/>
    </location>
</feature>
<dbReference type="InterPro" id="IPR032806">
    <property type="entry name" value="YbfD_N"/>
</dbReference>
<name>A0ABR5RJ29_9GAMM</name>
<proteinExistence type="predicted"/>